<gene>
    <name evidence="4" type="ORF">BC936DRAFT_142566</name>
</gene>
<dbReference type="PANTHER" id="PTHR14189">
    <property type="entry name" value="PROTEIN PHOSPHATASE METHYLESTERASE-1 RELATED"/>
    <property type="match status" value="1"/>
</dbReference>
<evidence type="ECO:0000256" key="2">
    <source>
        <dbReference type="ARBA" id="ARBA00022801"/>
    </source>
</evidence>
<dbReference type="SUPFAM" id="SSF53474">
    <property type="entry name" value="alpha/beta-Hydrolases"/>
    <property type="match status" value="1"/>
</dbReference>
<reference evidence="4 5" key="1">
    <citation type="journal article" date="2018" name="New Phytol.">
        <title>Phylogenomics of Endogonaceae and evolution of mycorrhizas within Mucoromycota.</title>
        <authorList>
            <person name="Chang Y."/>
            <person name="Desiro A."/>
            <person name="Na H."/>
            <person name="Sandor L."/>
            <person name="Lipzen A."/>
            <person name="Clum A."/>
            <person name="Barry K."/>
            <person name="Grigoriev I.V."/>
            <person name="Martin F.M."/>
            <person name="Stajich J.E."/>
            <person name="Smith M.E."/>
            <person name="Bonito G."/>
            <person name="Spatafora J.W."/>
        </authorList>
    </citation>
    <scope>NUCLEOTIDE SEQUENCE [LARGE SCALE GENOMIC DNA]</scope>
    <source>
        <strain evidence="4 5">GMNB39</strain>
    </source>
</reference>
<comment type="caution">
    <text evidence="4">The sequence shown here is derived from an EMBL/GenBank/DDBJ whole genome shotgun (WGS) entry which is preliminary data.</text>
</comment>
<evidence type="ECO:0000313" key="5">
    <source>
        <dbReference type="Proteomes" id="UP000268093"/>
    </source>
</evidence>
<dbReference type="AlphaFoldDB" id="A0A433A0N5"/>
<protein>
    <submittedName>
        <fullName evidence="4">Uncharacterized protein</fullName>
    </submittedName>
</protein>
<evidence type="ECO:0000256" key="1">
    <source>
        <dbReference type="ARBA" id="ARBA00022487"/>
    </source>
</evidence>
<dbReference type="EMBL" id="RBNI01023180">
    <property type="protein sequence ID" value="RUO96133.1"/>
    <property type="molecule type" value="Genomic_DNA"/>
</dbReference>
<evidence type="ECO:0000313" key="4">
    <source>
        <dbReference type="EMBL" id="RUO96133.1"/>
    </source>
</evidence>
<dbReference type="PANTHER" id="PTHR14189:SF0">
    <property type="entry name" value="PROTEIN PHOSPHATASE METHYLESTERASE 1"/>
    <property type="match status" value="1"/>
</dbReference>
<dbReference type="Proteomes" id="UP000268093">
    <property type="component" value="Unassembled WGS sequence"/>
</dbReference>
<accession>A0A433A0N5</accession>
<keyword evidence="5" id="KW-1185">Reference proteome</keyword>
<dbReference type="Gene3D" id="3.40.50.1820">
    <property type="entry name" value="alpha/beta hydrolase"/>
    <property type="match status" value="1"/>
</dbReference>
<dbReference type="OrthoDB" id="194865at2759"/>
<dbReference type="InterPro" id="IPR029058">
    <property type="entry name" value="AB_hydrolase_fold"/>
</dbReference>
<sequence length="142" mass="15521">MSSLQRQILTPKAAALLKLSERTVEGSLKDADEPTFQAPSSPAKRVRKDYSPTSWDQCFDSCTDVAVPGLNLHTFRVYQIEPAERPATGHAPLFILHHGAGHSGLSFGLTARQIKRITFGRAAVLTYDCRGHGRLVHAIDVA</sequence>
<keyword evidence="1" id="KW-0719">Serine esterase</keyword>
<evidence type="ECO:0000256" key="3">
    <source>
        <dbReference type="SAM" id="MobiDB-lite"/>
    </source>
</evidence>
<keyword evidence="2" id="KW-0378">Hydrolase</keyword>
<proteinExistence type="predicted"/>
<dbReference type="GO" id="GO:0051723">
    <property type="term" value="F:protein methylesterase activity"/>
    <property type="evidence" value="ECO:0007669"/>
    <property type="project" value="InterPro"/>
</dbReference>
<name>A0A433A0N5_9FUNG</name>
<dbReference type="InterPro" id="IPR016812">
    <property type="entry name" value="PPase_methylesterase_euk"/>
</dbReference>
<feature type="region of interest" description="Disordered" evidence="3">
    <location>
        <begin position="28"/>
        <end position="48"/>
    </location>
</feature>
<organism evidence="4 5">
    <name type="scientific">Jimgerdemannia flammicorona</name>
    <dbReference type="NCBI Taxonomy" id="994334"/>
    <lineage>
        <taxon>Eukaryota</taxon>
        <taxon>Fungi</taxon>
        <taxon>Fungi incertae sedis</taxon>
        <taxon>Mucoromycota</taxon>
        <taxon>Mucoromycotina</taxon>
        <taxon>Endogonomycetes</taxon>
        <taxon>Endogonales</taxon>
        <taxon>Endogonaceae</taxon>
        <taxon>Jimgerdemannia</taxon>
    </lineage>
</organism>